<protein>
    <recommendedName>
        <fullName evidence="1">KilA-N DNA-binding domain-containing protein</fullName>
    </recommendedName>
</protein>
<evidence type="ECO:0000313" key="2">
    <source>
        <dbReference type="EMBL" id="BFO70796.1"/>
    </source>
</evidence>
<dbReference type="Pfam" id="PF10543">
    <property type="entry name" value="ORF6N"/>
    <property type="match status" value="1"/>
</dbReference>
<proteinExistence type="predicted"/>
<organism evidence="2">
    <name type="scientific">Prevotella sp. GTC17253</name>
    <dbReference type="NCBI Taxonomy" id="3236793"/>
    <lineage>
        <taxon>Bacteria</taxon>
        <taxon>Pseudomonadati</taxon>
        <taxon>Bacteroidota</taxon>
        <taxon>Bacteroidia</taxon>
        <taxon>Bacteroidales</taxon>
        <taxon>Prevotellaceae</taxon>
        <taxon>Prevotella</taxon>
    </lineage>
</organism>
<name>A0AB33IT71_9BACT</name>
<accession>A0AB33IT71</accession>
<dbReference type="InterPro" id="IPR018873">
    <property type="entry name" value="KilA-N_DNA-bd_domain"/>
</dbReference>
<dbReference type="AlphaFoldDB" id="A0AB33IT71"/>
<gene>
    <name evidence="2" type="ORF">GTC17253_07620</name>
</gene>
<reference evidence="2" key="1">
    <citation type="submission" date="2024-07" db="EMBL/GenBank/DDBJ databases">
        <title>Complete genome sequence of Prevotella sp. YM-2024 GTC17253.</title>
        <authorList>
            <person name="Hayashi M."/>
            <person name="Muto Y."/>
            <person name="Tanaka K."/>
            <person name="Niwa H."/>
        </authorList>
    </citation>
    <scope>NUCLEOTIDE SEQUENCE</scope>
    <source>
        <strain evidence="2">GTC17253</strain>
    </source>
</reference>
<dbReference type="EMBL" id="AP035785">
    <property type="protein sequence ID" value="BFO70796.1"/>
    <property type="molecule type" value="Genomic_DNA"/>
</dbReference>
<sequence length="182" mass="20674">MAMNNIIRFEEVNDKIVQLRGQEVILDFAVAELYGVQTKEVNQAVKNNPKKFPKGYVLTVEREEMADLRSKFLTANSPKSRTLPKAFTEKGLYMLATILKGDKAVATTLGIIEAFAKLRELSRTIAEMAKSPDEFKQKSLMQRSSEIVDNLFGDDMQTTDTETEIELNFAVLKLKHTIKRKK</sequence>
<evidence type="ECO:0000259" key="1">
    <source>
        <dbReference type="Pfam" id="PF10543"/>
    </source>
</evidence>
<feature type="domain" description="KilA-N DNA-binding" evidence="1">
    <location>
        <begin position="15"/>
        <end position="98"/>
    </location>
</feature>